<evidence type="ECO:0000256" key="7">
    <source>
        <dbReference type="RuleBase" id="RU365085"/>
    </source>
</evidence>
<dbReference type="Pfam" id="PF08285">
    <property type="entry name" value="DPM3"/>
    <property type="match status" value="1"/>
</dbReference>
<keyword evidence="4 7" id="KW-0256">Endoplasmic reticulum</keyword>
<evidence type="ECO:0000313" key="9">
    <source>
        <dbReference type="Proteomes" id="UP000472273"/>
    </source>
</evidence>
<proteinExistence type="inferred from homology"/>
<comment type="subcellular location">
    <subcellularLocation>
        <location evidence="1 7">Endoplasmic reticulum membrane</location>
        <topology evidence="1 7">Multi-pass membrane protein</topology>
    </subcellularLocation>
</comment>
<dbReference type="PANTHER" id="PTHR16433:SF0">
    <property type="entry name" value="DOLICHOL-PHOSPHATE MANNOSYLTRANSFERASE SUBUNIT 3"/>
    <property type="match status" value="1"/>
</dbReference>
<dbReference type="Proteomes" id="UP000472273">
    <property type="component" value="Unplaced"/>
</dbReference>
<comment type="subunit">
    <text evidence="7">Component of the dolichol-phosphate mannose (DPM) synthase complex.</text>
</comment>
<comment type="function">
    <text evidence="7">Stabilizer subunit of the dolichol-phosphate mannose (DPM) synthase complex; tethers catalytic subunit to the ER.</text>
</comment>
<evidence type="ECO:0000256" key="3">
    <source>
        <dbReference type="ARBA" id="ARBA00022692"/>
    </source>
</evidence>
<evidence type="ECO:0000256" key="4">
    <source>
        <dbReference type="ARBA" id="ARBA00022824"/>
    </source>
</evidence>
<accession>A0A670Z329</accession>
<keyword evidence="6 7" id="KW-0472">Membrane</keyword>
<dbReference type="GO" id="GO:0006506">
    <property type="term" value="P:GPI anchor biosynthetic process"/>
    <property type="evidence" value="ECO:0007669"/>
    <property type="project" value="TreeGrafter"/>
</dbReference>
<feature type="transmembrane region" description="Helical" evidence="7">
    <location>
        <begin position="70"/>
        <end position="92"/>
    </location>
</feature>
<dbReference type="GO" id="GO:0005789">
    <property type="term" value="C:endoplasmic reticulum membrane"/>
    <property type="evidence" value="ECO:0007669"/>
    <property type="project" value="UniProtKB-SubCell"/>
</dbReference>
<keyword evidence="9" id="KW-1185">Reference proteome</keyword>
<evidence type="ECO:0000256" key="2">
    <source>
        <dbReference type="ARBA" id="ARBA00010430"/>
    </source>
</evidence>
<protein>
    <recommendedName>
        <fullName evidence="7">Dolichol-phosphate mannosyltransferase subunit 3</fullName>
    </recommendedName>
</protein>
<keyword evidence="3 7" id="KW-0812">Transmembrane</keyword>
<evidence type="ECO:0000256" key="1">
    <source>
        <dbReference type="ARBA" id="ARBA00004477"/>
    </source>
</evidence>
<dbReference type="OMA" id="KLMQWLF"/>
<dbReference type="Ensembl" id="ENSPTXT00000018176.1">
    <property type="protein sequence ID" value="ENSPTXP00000017646.1"/>
    <property type="gene ID" value="ENSPTXG00000012140.1"/>
</dbReference>
<dbReference type="GO" id="GO:0033185">
    <property type="term" value="C:dolichol-phosphate-mannose synthase complex"/>
    <property type="evidence" value="ECO:0007669"/>
    <property type="project" value="TreeGrafter"/>
</dbReference>
<comment type="pathway">
    <text evidence="7">Protein modification; protein glycosylation.</text>
</comment>
<keyword evidence="5 7" id="KW-1133">Transmembrane helix</keyword>
<evidence type="ECO:0000313" key="8">
    <source>
        <dbReference type="Ensembl" id="ENSPTXP00000017644.1"/>
    </source>
</evidence>
<dbReference type="Ensembl" id="ENSPTXT00000018174.1">
    <property type="protein sequence ID" value="ENSPTXP00000017644.1"/>
    <property type="gene ID" value="ENSPTXG00000012139.1"/>
</dbReference>
<feature type="transmembrane region" description="Helical" evidence="7">
    <location>
        <begin position="36"/>
        <end position="58"/>
    </location>
</feature>
<reference evidence="8" key="1">
    <citation type="submission" date="2025-05" db="UniProtKB">
        <authorList>
            <consortium name="Ensembl"/>
        </authorList>
    </citation>
    <scope>IDENTIFICATION</scope>
</reference>
<evidence type="ECO:0000256" key="6">
    <source>
        <dbReference type="ARBA" id="ARBA00023136"/>
    </source>
</evidence>
<dbReference type="GeneTree" id="ENSGT00390000008892"/>
<dbReference type="AlphaFoldDB" id="A0A670Z329"/>
<dbReference type="InterPro" id="IPR013174">
    <property type="entry name" value="DPM3"/>
</dbReference>
<name>A0A670Z329_PSETE</name>
<organism evidence="8 9">
    <name type="scientific">Pseudonaja textilis</name>
    <name type="common">Eastern brown snake</name>
    <dbReference type="NCBI Taxonomy" id="8673"/>
    <lineage>
        <taxon>Eukaryota</taxon>
        <taxon>Metazoa</taxon>
        <taxon>Chordata</taxon>
        <taxon>Craniata</taxon>
        <taxon>Vertebrata</taxon>
        <taxon>Euteleostomi</taxon>
        <taxon>Lepidosauria</taxon>
        <taxon>Squamata</taxon>
        <taxon>Bifurcata</taxon>
        <taxon>Unidentata</taxon>
        <taxon>Episquamata</taxon>
        <taxon>Toxicofera</taxon>
        <taxon>Serpentes</taxon>
        <taxon>Colubroidea</taxon>
        <taxon>Elapidae</taxon>
        <taxon>Hydrophiinae</taxon>
        <taxon>Pseudonaja</taxon>
    </lineage>
</organism>
<sequence>CVCVDGIGRGQTQNSFLYLLAKKILKILAEVIMTKLLQWLGSLAVLGGVWAALMLDLVGSYPLSPSWHQVLWALPTYLLVTFGCYSLGVVGYRLATFNDCQEASLELQAQIQEARADLARHGMKF</sequence>
<comment type="similarity">
    <text evidence="2 7">Belongs to the DPM3 family.</text>
</comment>
<dbReference type="PANTHER" id="PTHR16433">
    <property type="entry name" value="DOLICHOL-PHOSPHATE MANNOSYLTRANSFERASE SUBUNIT 3"/>
    <property type="match status" value="1"/>
</dbReference>
<dbReference type="UniPathway" id="UPA00378"/>
<evidence type="ECO:0000256" key="5">
    <source>
        <dbReference type="ARBA" id="ARBA00022989"/>
    </source>
</evidence>